<protein>
    <submittedName>
        <fullName evidence="1">Uncharacterized protein</fullName>
    </submittedName>
</protein>
<evidence type="ECO:0000313" key="1">
    <source>
        <dbReference type="EMBL" id="PSR78645.1"/>
    </source>
</evidence>
<dbReference type="Proteomes" id="UP000241462">
    <property type="component" value="Unassembled WGS sequence"/>
</dbReference>
<organism evidence="1 2">
    <name type="scientific">Coniella lustricola</name>
    <dbReference type="NCBI Taxonomy" id="2025994"/>
    <lineage>
        <taxon>Eukaryota</taxon>
        <taxon>Fungi</taxon>
        <taxon>Dikarya</taxon>
        <taxon>Ascomycota</taxon>
        <taxon>Pezizomycotina</taxon>
        <taxon>Sordariomycetes</taxon>
        <taxon>Sordariomycetidae</taxon>
        <taxon>Diaporthales</taxon>
        <taxon>Schizoparmaceae</taxon>
        <taxon>Coniella</taxon>
    </lineage>
</organism>
<reference evidence="1 2" key="1">
    <citation type="journal article" date="2018" name="Mycol. Prog.">
        <title>Coniella lustricola, a new species from submerged detritus.</title>
        <authorList>
            <person name="Raudabaugh D.B."/>
            <person name="Iturriaga T."/>
            <person name="Carver A."/>
            <person name="Mondo S."/>
            <person name="Pangilinan J."/>
            <person name="Lipzen A."/>
            <person name="He G."/>
            <person name="Amirebrahimi M."/>
            <person name="Grigoriev I.V."/>
            <person name="Miller A.N."/>
        </authorList>
    </citation>
    <scope>NUCLEOTIDE SEQUENCE [LARGE SCALE GENOMIC DNA]</scope>
    <source>
        <strain evidence="1 2">B22-T-1</strain>
    </source>
</reference>
<name>A0A2T2ZWR3_9PEZI</name>
<dbReference type="InParanoid" id="A0A2T2ZWR3"/>
<keyword evidence="2" id="KW-1185">Reference proteome</keyword>
<dbReference type="AlphaFoldDB" id="A0A2T2ZWR3"/>
<dbReference type="EMBL" id="KZ678599">
    <property type="protein sequence ID" value="PSR78645.1"/>
    <property type="molecule type" value="Genomic_DNA"/>
</dbReference>
<sequence>MAIPSASTSSPARPASDYTGELATRHPTVRESHSVHTLVNSQYEREAPRYLTTYSASTSKTAMSHADWSFLSVGSYNQRHSLTIREAQAKPKHLDLFYFFFFLRLIVPKSSLVFIFPLQTLTIDRLCCVVLQNKLNLVVPLPLPLAISLNTALCHSVQHQVQPDYAVGPFLPHEHDEWY</sequence>
<proteinExistence type="predicted"/>
<accession>A0A2T2ZWR3</accession>
<gene>
    <name evidence="1" type="ORF">BD289DRAFT_117358</name>
</gene>
<evidence type="ECO:0000313" key="2">
    <source>
        <dbReference type="Proteomes" id="UP000241462"/>
    </source>
</evidence>